<evidence type="ECO:0000256" key="8">
    <source>
        <dbReference type="ARBA" id="ARBA00043023"/>
    </source>
</evidence>
<comment type="caution">
    <text evidence="12">The sequence shown here is derived from an EMBL/GenBank/DDBJ whole genome shotgun (WGS) entry which is preliminary data.</text>
</comment>
<dbReference type="EMBL" id="BEZZ01000494">
    <property type="protein sequence ID" value="GCC33207.1"/>
    <property type="molecule type" value="Genomic_DNA"/>
</dbReference>
<dbReference type="InterPro" id="IPR001878">
    <property type="entry name" value="Znf_CCHC"/>
</dbReference>
<feature type="domain" description="CCHC-type" evidence="11">
    <location>
        <begin position="306"/>
        <end position="321"/>
    </location>
</feature>
<feature type="region of interest" description="Disordered" evidence="10">
    <location>
        <begin position="439"/>
        <end position="487"/>
    </location>
</feature>
<dbReference type="InterPro" id="IPR036875">
    <property type="entry name" value="Znf_CCHC_sf"/>
</dbReference>
<dbReference type="PANTHER" id="PTHR46543">
    <property type="entry name" value="ZINC FINGER CCHC DOMAIN-CONTAINING PROTEIN 7"/>
    <property type="match status" value="1"/>
</dbReference>
<evidence type="ECO:0000256" key="6">
    <source>
        <dbReference type="ARBA" id="ARBA00023242"/>
    </source>
</evidence>
<feature type="region of interest" description="Disordered" evidence="10">
    <location>
        <begin position="168"/>
        <end position="199"/>
    </location>
</feature>
<dbReference type="GO" id="GO:0005730">
    <property type="term" value="C:nucleolus"/>
    <property type="evidence" value="ECO:0007669"/>
    <property type="project" value="UniProtKB-SubCell"/>
</dbReference>
<name>A0A401SS29_CHIPU</name>
<evidence type="ECO:0000256" key="4">
    <source>
        <dbReference type="ARBA" id="ARBA00022771"/>
    </source>
</evidence>
<dbReference type="GO" id="GO:0071037">
    <property type="term" value="P:nuclear polyadenylation-dependent snRNA catabolic process"/>
    <property type="evidence" value="ECO:0007669"/>
    <property type="project" value="TreeGrafter"/>
</dbReference>
<keyword evidence="6" id="KW-0539">Nucleus</keyword>
<evidence type="ECO:0000256" key="2">
    <source>
        <dbReference type="ARBA" id="ARBA00022723"/>
    </source>
</evidence>
<keyword evidence="4 9" id="KW-0863">Zinc-finger</keyword>
<dbReference type="Proteomes" id="UP000287033">
    <property type="component" value="Unassembled WGS sequence"/>
</dbReference>
<dbReference type="GO" id="GO:0071031">
    <property type="term" value="P:nuclear mRNA surveillance of mRNA 3'-end processing"/>
    <property type="evidence" value="ECO:0007669"/>
    <property type="project" value="TreeGrafter"/>
</dbReference>
<dbReference type="SMART" id="SM00343">
    <property type="entry name" value="ZnF_C2HC"/>
    <property type="match status" value="5"/>
</dbReference>
<evidence type="ECO:0000313" key="12">
    <source>
        <dbReference type="EMBL" id="GCC33207.1"/>
    </source>
</evidence>
<feature type="compositionally biased region" description="Basic residues" evidence="10">
    <location>
        <begin position="563"/>
        <end position="578"/>
    </location>
</feature>
<dbReference type="PROSITE" id="PS50158">
    <property type="entry name" value="ZF_CCHC"/>
    <property type="match status" value="3"/>
</dbReference>
<feature type="domain" description="CCHC-type" evidence="11">
    <location>
        <begin position="266"/>
        <end position="281"/>
    </location>
</feature>
<feature type="compositionally biased region" description="Polar residues" evidence="10">
    <location>
        <begin position="168"/>
        <end position="191"/>
    </location>
</feature>
<dbReference type="STRING" id="137246.A0A401SS29"/>
<feature type="region of interest" description="Disordered" evidence="10">
    <location>
        <begin position="540"/>
        <end position="602"/>
    </location>
</feature>
<reference evidence="12 13" key="1">
    <citation type="journal article" date="2018" name="Nat. Ecol. Evol.">
        <title>Shark genomes provide insights into elasmobranch evolution and the origin of vertebrates.</title>
        <authorList>
            <person name="Hara Y"/>
            <person name="Yamaguchi K"/>
            <person name="Onimaru K"/>
            <person name="Kadota M"/>
            <person name="Koyanagi M"/>
            <person name="Keeley SD"/>
            <person name="Tatsumi K"/>
            <person name="Tanaka K"/>
            <person name="Motone F"/>
            <person name="Kageyama Y"/>
            <person name="Nozu R"/>
            <person name="Adachi N"/>
            <person name="Nishimura O"/>
            <person name="Nakagawa R"/>
            <person name="Tanegashima C"/>
            <person name="Kiyatake I"/>
            <person name="Matsumoto R"/>
            <person name="Murakumo K"/>
            <person name="Nishida K"/>
            <person name="Terakita A"/>
            <person name="Kuratani S"/>
            <person name="Sato K"/>
            <person name="Hyodo S Kuraku.S."/>
        </authorList>
    </citation>
    <scope>NUCLEOTIDE SEQUENCE [LARGE SCALE GENOMIC DNA]</scope>
</reference>
<accession>A0A401SS29</accession>
<proteinExistence type="predicted"/>
<dbReference type="GO" id="GO:0008270">
    <property type="term" value="F:zinc ion binding"/>
    <property type="evidence" value="ECO:0007669"/>
    <property type="project" value="UniProtKB-KW"/>
</dbReference>
<dbReference type="Gene3D" id="4.10.60.10">
    <property type="entry name" value="Zinc finger, CCHC-type"/>
    <property type="match status" value="2"/>
</dbReference>
<evidence type="ECO:0000256" key="9">
    <source>
        <dbReference type="PROSITE-ProRule" id="PRU00047"/>
    </source>
</evidence>
<evidence type="ECO:0000313" key="13">
    <source>
        <dbReference type="Proteomes" id="UP000287033"/>
    </source>
</evidence>
<dbReference type="FunFam" id="4.10.60.10:FF:000020">
    <property type="entry name" value="Zinc finger CCHC domain-containing protein 7"/>
    <property type="match status" value="1"/>
</dbReference>
<feature type="compositionally biased region" description="Basic residues" evidence="10">
    <location>
        <begin position="546"/>
        <end position="555"/>
    </location>
</feature>
<keyword evidence="13" id="KW-1185">Reference proteome</keyword>
<evidence type="ECO:0000256" key="5">
    <source>
        <dbReference type="ARBA" id="ARBA00022833"/>
    </source>
</evidence>
<feature type="compositionally biased region" description="Basic and acidic residues" evidence="10">
    <location>
        <begin position="590"/>
        <end position="602"/>
    </location>
</feature>
<dbReference type="InterPro" id="IPR051644">
    <property type="entry name" value="TRAMP_AT-DNA-binding"/>
</dbReference>
<keyword evidence="3" id="KW-0677">Repeat</keyword>
<dbReference type="GO" id="GO:0003723">
    <property type="term" value="F:RNA binding"/>
    <property type="evidence" value="ECO:0007669"/>
    <property type="project" value="TreeGrafter"/>
</dbReference>
<keyword evidence="5" id="KW-0862">Zinc</keyword>
<dbReference type="GO" id="GO:0071035">
    <property type="term" value="P:nuclear polyadenylation-dependent rRNA catabolic process"/>
    <property type="evidence" value="ECO:0007669"/>
    <property type="project" value="TreeGrafter"/>
</dbReference>
<organism evidence="12 13">
    <name type="scientific">Chiloscyllium punctatum</name>
    <name type="common">Brownbanded bambooshark</name>
    <name type="synonym">Hemiscyllium punctatum</name>
    <dbReference type="NCBI Taxonomy" id="137246"/>
    <lineage>
        <taxon>Eukaryota</taxon>
        <taxon>Metazoa</taxon>
        <taxon>Chordata</taxon>
        <taxon>Craniata</taxon>
        <taxon>Vertebrata</taxon>
        <taxon>Chondrichthyes</taxon>
        <taxon>Elasmobranchii</taxon>
        <taxon>Galeomorphii</taxon>
        <taxon>Galeoidea</taxon>
        <taxon>Orectolobiformes</taxon>
        <taxon>Hemiscylliidae</taxon>
        <taxon>Chiloscyllium</taxon>
    </lineage>
</organism>
<dbReference type="GO" id="GO:0071038">
    <property type="term" value="P:TRAMP-dependent tRNA surveillance pathway"/>
    <property type="evidence" value="ECO:0007669"/>
    <property type="project" value="TreeGrafter"/>
</dbReference>
<dbReference type="OrthoDB" id="7608935at2759"/>
<feature type="compositionally biased region" description="Basic and acidic residues" evidence="10">
    <location>
        <begin position="460"/>
        <end position="472"/>
    </location>
</feature>
<dbReference type="GO" id="GO:0071036">
    <property type="term" value="P:nuclear polyadenylation-dependent snoRNA catabolic process"/>
    <property type="evidence" value="ECO:0007669"/>
    <property type="project" value="TreeGrafter"/>
</dbReference>
<feature type="domain" description="CCHC-type" evidence="11">
    <location>
        <begin position="373"/>
        <end position="386"/>
    </location>
</feature>
<evidence type="ECO:0000256" key="3">
    <source>
        <dbReference type="ARBA" id="ARBA00022737"/>
    </source>
</evidence>
<protein>
    <recommendedName>
        <fullName evidence="7">Zinc finger CCHC domain-containing protein 7</fullName>
    </recommendedName>
    <alternativeName>
        <fullName evidence="8">TRAMP-like complex RNA-binding factor ZCCHC7</fullName>
    </alternativeName>
</protein>
<evidence type="ECO:0000256" key="7">
    <source>
        <dbReference type="ARBA" id="ARBA00041190"/>
    </source>
</evidence>
<evidence type="ECO:0000256" key="10">
    <source>
        <dbReference type="SAM" id="MobiDB-lite"/>
    </source>
</evidence>
<dbReference type="GO" id="GO:0071039">
    <property type="term" value="P:nuclear polyadenylation-dependent CUT catabolic process"/>
    <property type="evidence" value="ECO:0007669"/>
    <property type="project" value="TreeGrafter"/>
</dbReference>
<gene>
    <name evidence="12" type="ORF">chiPu_0011675</name>
</gene>
<keyword evidence="2" id="KW-0479">Metal-binding</keyword>
<dbReference type="GO" id="GO:0031499">
    <property type="term" value="C:TRAMP complex"/>
    <property type="evidence" value="ECO:0007669"/>
    <property type="project" value="TreeGrafter"/>
</dbReference>
<dbReference type="PANTHER" id="PTHR46543:SF1">
    <property type="entry name" value="ZINC FINGER CCHC DOMAIN-CONTAINING PROTEIN 7"/>
    <property type="match status" value="1"/>
</dbReference>
<dbReference type="SUPFAM" id="SSF57756">
    <property type="entry name" value="Retrovirus zinc finger-like domains"/>
    <property type="match status" value="3"/>
</dbReference>
<comment type="subcellular location">
    <subcellularLocation>
        <location evidence="1">Nucleus</location>
        <location evidence="1">Nucleolus</location>
    </subcellularLocation>
</comment>
<evidence type="ECO:0000259" key="11">
    <source>
        <dbReference type="PROSITE" id="PS50158"/>
    </source>
</evidence>
<dbReference type="AlphaFoldDB" id="A0A401SS29"/>
<dbReference type="OMA" id="HFGHACI"/>
<sequence>MRSCRQFLPDVNRTFSPLTMLADYEDIEAYEDELYREESSSDTGVDSDLEFQLYSQVHYANNLSGLMMDRKMGSAHLKSASVGDNGKLTRKAKRAVVTSDNDVIVISDDPDVIILSDTEGDDSIYACKGGKPSDCEVFGRKDQSIRQPERGSAEYLEPSMGRLTEVQKLSQSRDSQSRELSQIQGTVINESKNSETEEDENIESWMVLGYDQDGDDDIQINIVPYGTLTNKEGDLHKQWSISEKDRKPLFGKHRNRYYTSNKTLHCRNCGKLGHDSKSCPSEKKLPVCCLCAVKGHHQKECLEKYCTNCNMPGHRFRNCTEKAYWKKHCRRCQMTGHNADACPEIWRQYHLTINQGPIVNGFSQPIAKKSVYCYNCAKRGHYGHECSSKLMQKHIFPTSPFVSRYDTNQDIKLRDERIKKRVKELNDAGFIESSFPNKRLRKDKDTASRNSCVKRKGRNPKKERVEKEEREVMQNSRTANHKAKHRNQTALCPKTFTKGPEKDFPREVAAKSAETNASHYKTQQSPLLFMCSNITQNDRHLDTTKKKWKNRRKKHRGEETIKTRSKKRKRAKQRKSARQRQNADSAGECFSREKEKKVQEAF</sequence>
<evidence type="ECO:0000256" key="1">
    <source>
        <dbReference type="ARBA" id="ARBA00004604"/>
    </source>
</evidence>